<reference evidence="1" key="1">
    <citation type="submission" date="2014-11" db="EMBL/GenBank/DDBJ databases">
        <authorList>
            <person name="Malar M.C."/>
            <person name="Sen D."/>
            <person name="Tripathy S."/>
        </authorList>
    </citation>
    <scope>NUCLEOTIDE SEQUENCE</scope>
    <source>
        <strain evidence="1">BDU141951</strain>
    </source>
</reference>
<comment type="caution">
    <text evidence="1">The sequence shown here is derived from an EMBL/GenBank/DDBJ whole genome shotgun (WGS) entry which is preliminary data.</text>
</comment>
<proteinExistence type="predicted"/>
<dbReference type="EMBL" id="JTHE02000003">
    <property type="protein sequence ID" value="NEV69066.1"/>
    <property type="molecule type" value="Genomic_DNA"/>
</dbReference>
<accession>A0A0C1V920</accession>
<name>A0A0C1V920_9CYAN</name>
<organism evidence="1">
    <name type="scientific">Lyngbya confervoides BDU141951</name>
    <dbReference type="NCBI Taxonomy" id="1574623"/>
    <lineage>
        <taxon>Bacteria</taxon>
        <taxon>Bacillati</taxon>
        <taxon>Cyanobacteriota</taxon>
        <taxon>Cyanophyceae</taxon>
        <taxon>Oscillatoriophycideae</taxon>
        <taxon>Oscillatoriales</taxon>
        <taxon>Microcoleaceae</taxon>
        <taxon>Lyngbya</taxon>
    </lineage>
</organism>
<gene>
    <name evidence="1" type="ORF">QQ91_018355</name>
</gene>
<dbReference type="AlphaFoldDB" id="A0A0C1V920"/>
<reference evidence="1" key="3">
    <citation type="submission" date="2020-02" db="EMBL/GenBank/DDBJ databases">
        <authorList>
            <person name="Sarangi A.N."/>
            <person name="Ghosh S."/>
            <person name="Mukherjee M."/>
            <person name="Tripathy S."/>
        </authorList>
    </citation>
    <scope>NUCLEOTIDE SEQUENCE</scope>
    <source>
        <strain evidence="1">BDU141951</strain>
    </source>
</reference>
<reference evidence="1" key="2">
    <citation type="journal article" date="2015" name="Genome Announc.">
        <title>Draft Genome Sequence of Filamentous Marine Cyanobacterium Lyngbya confervoides Strain BDU141951.</title>
        <authorList>
            <person name="Chandrababunaidu M.M."/>
            <person name="Sen D."/>
            <person name="Tripathy S."/>
        </authorList>
    </citation>
    <scope>NUCLEOTIDE SEQUENCE</scope>
    <source>
        <strain evidence="1">BDU141951</strain>
    </source>
</reference>
<sequence length="95" mass="10414">MNRIGDCGSILHKPDYGERCDWVIGGRPAHSDIGINHLGCRAANSSDQGSSAIAFTRADKGTDRFKLKFTMDFWPGITRDQKLLTGNELGMTEAN</sequence>
<protein>
    <submittedName>
        <fullName evidence="1">Uncharacterized protein</fullName>
    </submittedName>
</protein>
<evidence type="ECO:0000313" key="1">
    <source>
        <dbReference type="EMBL" id="NEV69066.1"/>
    </source>
</evidence>